<feature type="region of interest" description="Disordered" evidence="1">
    <location>
        <begin position="57"/>
        <end position="77"/>
    </location>
</feature>
<accession>A0A0M3J9J2</accession>
<protein>
    <submittedName>
        <fullName evidence="2">SPX domain-containing protein</fullName>
    </submittedName>
</protein>
<feature type="compositionally biased region" description="Basic and acidic residues" evidence="1">
    <location>
        <begin position="64"/>
        <end position="77"/>
    </location>
</feature>
<dbReference type="AlphaFoldDB" id="A0A0M3J9J2"/>
<evidence type="ECO:0000313" key="2">
    <source>
        <dbReference type="WBParaSite" id="ASIM_0000425701-mRNA-1"/>
    </source>
</evidence>
<name>A0A0M3J9J2_ANISI</name>
<reference evidence="2" key="1">
    <citation type="submission" date="2017-02" db="UniProtKB">
        <authorList>
            <consortium name="WormBaseParasite"/>
        </authorList>
    </citation>
    <scope>IDENTIFICATION</scope>
</reference>
<organism evidence="2">
    <name type="scientific">Anisakis simplex</name>
    <name type="common">Herring worm</name>
    <dbReference type="NCBI Taxonomy" id="6269"/>
    <lineage>
        <taxon>Eukaryota</taxon>
        <taxon>Metazoa</taxon>
        <taxon>Ecdysozoa</taxon>
        <taxon>Nematoda</taxon>
        <taxon>Chromadorea</taxon>
        <taxon>Rhabditida</taxon>
        <taxon>Spirurina</taxon>
        <taxon>Ascaridomorpha</taxon>
        <taxon>Ascaridoidea</taxon>
        <taxon>Anisakidae</taxon>
        <taxon>Anisakis</taxon>
        <taxon>Anisakis simplex complex</taxon>
    </lineage>
</organism>
<evidence type="ECO:0000256" key="1">
    <source>
        <dbReference type="SAM" id="MobiDB-lite"/>
    </source>
</evidence>
<dbReference type="WBParaSite" id="ASIM_0000425701-mRNA-1">
    <property type="protein sequence ID" value="ASIM_0000425701-mRNA-1"/>
    <property type="gene ID" value="ASIM_0000425701"/>
</dbReference>
<proteinExistence type="predicted"/>
<sequence length="200" mass="22941">LSKRMFSVSTKYPLWKNVRRSYYRAKKHAKTKKRNEAIEQSDANIANSAAMSFQEETYGYPNEHSVKAETSGEAHESRMAHDYDIALRQGSRSSVNEQQHFVGDCKSHEMFLSQHDDGVLGDLVDSSSCASSFNSNNHNQATDKCSNRNFTRINELNNSRTKMDHQYEGCSEDDELINMQSMCRLQTLQTRIVCRPHVIH</sequence>